<reference evidence="7" key="2">
    <citation type="submission" date="2021-04" db="EMBL/GenBank/DDBJ databases">
        <authorList>
            <person name="Gilroy R."/>
        </authorList>
    </citation>
    <scope>NUCLEOTIDE SEQUENCE</scope>
    <source>
        <strain evidence="7">Gambia15-2214</strain>
    </source>
</reference>
<protein>
    <submittedName>
        <fullName evidence="7">Iron-containing alcohol dehydrogenase</fullName>
    </submittedName>
</protein>
<proteinExistence type="inferred from homology"/>
<feature type="domain" description="Alcohol dehydrogenase iron-type/glycerol dehydrogenase GldA" evidence="5">
    <location>
        <begin position="32"/>
        <end position="193"/>
    </location>
</feature>
<dbReference type="InterPro" id="IPR001670">
    <property type="entry name" value="ADH_Fe/GldA"/>
</dbReference>
<dbReference type="InterPro" id="IPR039697">
    <property type="entry name" value="Alcohol_dehydrogenase_Fe"/>
</dbReference>
<dbReference type="EMBL" id="JAHLFV010000220">
    <property type="protein sequence ID" value="MBU3850797.1"/>
    <property type="molecule type" value="Genomic_DNA"/>
</dbReference>
<dbReference type="Pfam" id="PF25137">
    <property type="entry name" value="ADH_Fe_C"/>
    <property type="match status" value="1"/>
</dbReference>
<sequence>MFVLKKVFCRIFQTVFKIALPFLPYRKPVIIDSVEDIPQVLNKEKSDSVLLITDSGIRKLGLTNHLESVLKTAGIKLTIYDKTVANPTTVNIEEAAELYRQNKCNGIIGFGGGSSMDCAKATGVKIVRPHTPLGKMKGILKVRKRLPLLIAIPTTAGTGSETTLAAVIKDAETKYKYAINDFPLIPRYAVLEPEITLSLPPFITATTGLDALTHAVEAYIGNSTTYDTRMDALLAVRLIFDNVVKVYKDGSLKEARRDMLKASFYAGCAFTKSYVGYVHAVAHTLGGEYNTPHGLANAVLLPFVLESYGRAAHKKLARLAVHVGLASKETPKEEAAKAFIQAIRDMKAQMSIGDTIADIKEEDIPRLAKLADKEANPLYPVPVLMNAKELEKFYFTVMGK</sequence>
<evidence type="ECO:0000256" key="3">
    <source>
        <dbReference type="ARBA" id="ARBA00023002"/>
    </source>
</evidence>
<dbReference type="CDD" id="cd08189">
    <property type="entry name" value="Fe-ADH-like"/>
    <property type="match status" value="1"/>
</dbReference>
<dbReference type="Proteomes" id="UP000823914">
    <property type="component" value="Unassembled WGS sequence"/>
</dbReference>
<dbReference type="FunFam" id="3.40.50.1970:FF:000003">
    <property type="entry name" value="Alcohol dehydrogenase, iron-containing"/>
    <property type="match status" value="1"/>
</dbReference>
<evidence type="ECO:0000259" key="5">
    <source>
        <dbReference type="Pfam" id="PF00465"/>
    </source>
</evidence>
<dbReference type="FunFam" id="1.20.1090.10:FF:000001">
    <property type="entry name" value="Aldehyde-alcohol dehydrogenase"/>
    <property type="match status" value="1"/>
</dbReference>
<evidence type="ECO:0000256" key="2">
    <source>
        <dbReference type="ARBA" id="ARBA00007358"/>
    </source>
</evidence>
<keyword evidence="3" id="KW-0560">Oxidoreductase</keyword>
<evidence type="ECO:0000313" key="8">
    <source>
        <dbReference type="Proteomes" id="UP000823914"/>
    </source>
</evidence>
<dbReference type="SUPFAM" id="SSF56796">
    <property type="entry name" value="Dehydroquinate synthase-like"/>
    <property type="match status" value="1"/>
</dbReference>
<evidence type="ECO:0000259" key="6">
    <source>
        <dbReference type="Pfam" id="PF25137"/>
    </source>
</evidence>
<accession>A0A9E2L4M4</accession>
<evidence type="ECO:0000313" key="7">
    <source>
        <dbReference type="EMBL" id="MBU3850797.1"/>
    </source>
</evidence>
<comment type="cofactor">
    <cofactor evidence="1">
        <name>Fe cation</name>
        <dbReference type="ChEBI" id="CHEBI:24875"/>
    </cofactor>
</comment>
<dbReference type="PANTHER" id="PTHR11496:SF102">
    <property type="entry name" value="ALCOHOL DEHYDROGENASE 4"/>
    <property type="match status" value="1"/>
</dbReference>
<dbReference type="PANTHER" id="PTHR11496">
    <property type="entry name" value="ALCOHOL DEHYDROGENASE"/>
    <property type="match status" value="1"/>
</dbReference>
<comment type="similarity">
    <text evidence="2">Belongs to the iron-containing alcohol dehydrogenase family.</text>
</comment>
<evidence type="ECO:0000256" key="4">
    <source>
        <dbReference type="ARBA" id="ARBA00023027"/>
    </source>
</evidence>
<dbReference type="InterPro" id="IPR056798">
    <property type="entry name" value="ADH_Fe_C"/>
</dbReference>
<reference evidence="7" key="1">
    <citation type="journal article" date="2021" name="PeerJ">
        <title>Extensive microbial diversity within the chicken gut microbiome revealed by metagenomics and culture.</title>
        <authorList>
            <person name="Gilroy R."/>
            <person name="Ravi A."/>
            <person name="Getino M."/>
            <person name="Pursley I."/>
            <person name="Horton D.L."/>
            <person name="Alikhan N.F."/>
            <person name="Baker D."/>
            <person name="Gharbi K."/>
            <person name="Hall N."/>
            <person name="Watson M."/>
            <person name="Adriaenssens E.M."/>
            <person name="Foster-Nyarko E."/>
            <person name="Jarju S."/>
            <person name="Secka A."/>
            <person name="Antonio M."/>
            <person name="Oren A."/>
            <person name="Chaudhuri R.R."/>
            <person name="La Ragione R."/>
            <person name="Hildebrand F."/>
            <person name="Pallen M.J."/>
        </authorList>
    </citation>
    <scope>NUCLEOTIDE SEQUENCE</scope>
    <source>
        <strain evidence="7">Gambia15-2214</strain>
    </source>
</reference>
<comment type="caution">
    <text evidence="7">The sequence shown here is derived from an EMBL/GenBank/DDBJ whole genome shotgun (WGS) entry which is preliminary data.</text>
</comment>
<dbReference type="PROSITE" id="PS00060">
    <property type="entry name" value="ADH_IRON_2"/>
    <property type="match status" value="1"/>
</dbReference>
<evidence type="ECO:0000256" key="1">
    <source>
        <dbReference type="ARBA" id="ARBA00001962"/>
    </source>
</evidence>
<dbReference type="InterPro" id="IPR018211">
    <property type="entry name" value="ADH_Fe_CS"/>
</dbReference>
<dbReference type="PROSITE" id="PS00913">
    <property type="entry name" value="ADH_IRON_1"/>
    <property type="match status" value="1"/>
</dbReference>
<dbReference type="GO" id="GO:0004022">
    <property type="term" value="F:alcohol dehydrogenase (NAD+) activity"/>
    <property type="evidence" value="ECO:0007669"/>
    <property type="project" value="TreeGrafter"/>
</dbReference>
<dbReference type="GO" id="GO:0046872">
    <property type="term" value="F:metal ion binding"/>
    <property type="evidence" value="ECO:0007669"/>
    <property type="project" value="InterPro"/>
</dbReference>
<dbReference type="Gene3D" id="3.40.50.1970">
    <property type="match status" value="1"/>
</dbReference>
<organism evidence="7 8">
    <name type="scientific">Candidatus Treponema excrementipullorum</name>
    <dbReference type="NCBI Taxonomy" id="2838768"/>
    <lineage>
        <taxon>Bacteria</taxon>
        <taxon>Pseudomonadati</taxon>
        <taxon>Spirochaetota</taxon>
        <taxon>Spirochaetia</taxon>
        <taxon>Spirochaetales</taxon>
        <taxon>Treponemataceae</taxon>
        <taxon>Treponema</taxon>
    </lineage>
</organism>
<gene>
    <name evidence="7" type="ORF">IAA16_09545</name>
</gene>
<feature type="domain" description="Fe-containing alcohol dehydrogenase-like C-terminal" evidence="6">
    <location>
        <begin position="204"/>
        <end position="394"/>
    </location>
</feature>
<keyword evidence="4" id="KW-0520">NAD</keyword>
<name>A0A9E2L4M4_9SPIR</name>
<dbReference type="Gene3D" id="1.20.1090.10">
    <property type="entry name" value="Dehydroquinate synthase-like - alpha domain"/>
    <property type="match status" value="1"/>
</dbReference>
<dbReference type="Pfam" id="PF00465">
    <property type="entry name" value="Fe-ADH"/>
    <property type="match status" value="1"/>
</dbReference>
<dbReference type="AlphaFoldDB" id="A0A9E2L4M4"/>